<accession>A0A173UPZ2</accession>
<reference evidence="2 3" key="1">
    <citation type="submission" date="2015-09" db="EMBL/GenBank/DDBJ databases">
        <authorList>
            <consortium name="Pathogen Informatics"/>
        </authorList>
    </citation>
    <scope>NUCLEOTIDE SEQUENCE [LARGE SCALE GENOMIC DNA]</scope>
    <source>
        <strain evidence="2 3">2789STDY5608872</strain>
    </source>
</reference>
<dbReference type="CDD" id="cd03801">
    <property type="entry name" value="GT4_PimA-like"/>
    <property type="match status" value="1"/>
</dbReference>
<proteinExistence type="predicted"/>
<dbReference type="GO" id="GO:0016757">
    <property type="term" value="F:glycosyltransferase activity"/>
    <property type="evidence" value="ECO:0007669"/>
    <property type="project" value="UniProtKB-KW"/>
</dbReference>
<organism evidence="2 3">
    <name type="scientific">Parabacteroides distasonis</name>
    <dbReference type="NCBI Taxonomy" id="823"/>
    <lineage>
        <taxon>Bacteria</taxon>
        <taxon>Pseudomonadati</taxon>
        <taxon>Bacteroidota</taxon>
        <taxon>Bacteroidia</taxon>
        <taxon>Bacteroidales</taxon>
        <taxon>Tannerellaceae</taxon>
        <taxon>Parabacteroides</taxon>
    </lineage>
</organism>
<dbReference type="PANTHER" id="PTHR45947">
    <property type="entry name" value="SULFOQUINOVOSYL TRANSFERASE SQD2"/>
    <property type="match status" value="1"/>
</dbReference>
<dbReference type="EMBL" id="CYXP01000005">
    <property type="protein sequence ID" value="CUN17123.1"/>
    <property type="molecule type" value="Genomic_DNA"/>
</dbReference>
<dbReference type="AlphaFoldDB" id="A0A173UPZ2"/>
<protein>
    <submittedName>
        <fullName evidence="2">GDP-mannose-dependent alpha-(1-6)-phosphatidylinositol monomannoside mannosyltransferase</fullName>
        <ecNumber evidence="2">2.4.1.57</ecNumber>
    </submittedName>
</protein>
<keyword evidence="2" id="KW-0808">Transferase</keyword>
<dbReference type="Gene3D" id="3.40.50.2000">
    <property type="entry name" value="Glycogen Phosphorylase B"/>
    <property type="match status" value="2"/>
</dbReference>
<evidence type="ECO:0000313" key="3">
    <source>
        <dbReference type="Proteomes" id="UP000095591"/>
    </source>
</evidence>
<evidence type="ECO:0000259" key="1">
    <source>
        <dbReference type="Pfam" id="PF00534"/>
    </source>
</evidence>
<feature type="domain" description="Glycosyl transferase family 1" evidence="1">
    <location>
        <begin position="174"/>
        <end position="326"/>
    </location>
</feature>
<dbReference type="Proteomes" id="UP000095591">
    <property type="component" value="Unassembled WGS sequence"/>
</dbReference>
<name>A0A173UPZ2_PARDI</name>
<dbReference type="EC" id="2.4.1.57" evidence="2"/>
<sequence length="352" mass="39698">MKILINTSSLKLMGGVASHYKGLRAFWTENVMYNTIGKRNATKCGSGKYWLLWDCLKFIFRLLTFRPDVVLVNPSLGTSALKRDFFFLNVAHALGFKVVVFIHGFNWDYAKTINKKWVVRHFNKASLIFVLANAFKEEMMSWGVTSPISLTTTKVDDALLENFNPMKDKTFSSKNILFLSRIEKAKGVYEAVDAFAILKQKYSDLTLTFVGDGSELKPLKKYVADKDLSDVIFTGRLAGEALKNEYKNALLLLLTTHGEGMPTVVLEAMAFGLPILTRNVGGLVDFFQNDKMGFITDSLEPKDFADAMVPYIKDKELARKVGAYNAQYAKEHFMASSVARQIENTIKETIRL</sequence>
<dbReference type="InterPro" id="IPR050194">
    <property type="entry name" value="Glycosyltransferase_grp1"/>
</dbReference>
<dbReference type="InterPro" id="IPR001296">
    <property type="entry name" value="Glyco_trans_1"/>
</dbReference>
<dbReference type="SUPFAM" id="SSF53756">
    <property type="entry name" value="UDP-Glycosyltransferase/glycogen phosphorylase"/>
    <property type="match status" value="1"/>
</dbReference>
<dbReference type="RefSeq" id="WP_007219051.1">
    <property type="nucleotide sequence ID" value="NZ_CYXP01000005.1"/>
</dbReference>
<keyword evidence="2" id="KW-0328">Glycosyltransferase</keyword>
<dbReference type="PANTHER" id="PTHR45947:SF3">
    <property type="entry name" value="SULFOQUINOVOSYL TRANSFERASE SQD2"/>
    <property type="match status" value="1"/>
</dbReference>
<evidence type="ECO:0000313" key="2">
    <source>
        <dbReference type="EMBL" id="CUN17123.1"/>
    </source>
</evidence>
<gene>
    <name evidence="2" type="primary">pimB</name>
    <name evidence="2" type="ORF">ERS852429_02264</name>
</gene>
<dbReference type="Pfam" id="PF00534">
    <property type="entry name" value="Glycos_transf_1"/>
    <property type="match status" value="1"/>
</dbReference>